<dbReference type="InterPro" id="IPR028973">
    <property type="entry name" value="PhnB-like"/>
</dbReference>
<feature type="domain" description="PhnB-like" evidence="1">
    <location>
        <begin position="3"/>
        <end position="122"/>
    </location>
</feature>
<dbReference type="KEGG" id="sva:SVA_0753"/>
<keyword evidence="2" id="KW-0489">Methyltransferase</keyword>
<dbReference type="GO" id="GO:0032259">
    <property type="term" value="P:methylation"/>
    <property type="evidence" value="ECO:0007669"/>
    <property type="project" value="UniProtKB-KW"/>
</dbReference>
<dbReference type="PIRSF" id="PIRSF021700">
    <property type="entry name" value="3_dmu_93_MTrfase"/>
    <property type="match status" value="1"/>
</dbReference>
<dbReference type="AlphaFoldDB" id="A0A1B4V467"/>
<gene>
    <name evidence="2" type="ORF">SVA_0753</name>
</gene>
<dbReference type="PANTHER" id="PTHR33990">
    <property type="entry name" value="PROTEIN YJDN-RELATED"/>
    <property type="match status" value="1"/>
</dbReference>
<organism evidence="2 3">
    <name type="scientific">Sulfurifustis variabilis</name>
    <dbReference type="NCBI Taxonomy" id="1675686"/>
    <lineage>
        <taxon>Bacteria</taxon>
        <taxon>Pseudomonadati</taxon>
        <taxon>Pseudomonadota</taxon>
        <taxon>Gammaproteobacteria</taxon>
        <taxon>Acidiferrobacterales</taxon>
        <taxon>Acidiferrobacteraceae</taxon>
        <taxon>Sulfurifustis</taxon>
    </lineage>
</organism>
<keyword evidence="3" id="KW-1185">Reference proteome</keyword>
<proteinExistence type="predicted"/>
<dbReference type="Proteomes" id="UP000218899">
    <property type="component" value="Chromosome"/>
</dbReference>
<dbReference type="RefSeq" id="WP_096458986.1">
    <property type="nucleotide sequence ID" value="NZ_AP014936.1"/>
</dbReference>
<dbReference type="Gene3D" id="3.10.180.10">
    <property type="entry name" value="2,3-Dihydroxybiphenyl 1,2-Dioxygenase, domain 1"/>
    <property type="match status" value="1"/>
</dbReference>
<evidence type="ECO:0000313" key="3">
    <source>
        <dbReference type="Proteomes" id="UP000218899"/>
    </source>
</evidence>
<dbReference type="OrthoDB" id="5293819at2"/>
<protein>
    <submittedName>
        <fullName evidence="2">3-demethylubiquinone-9 3-methyltransferase</fullName>
    </submittedName>
</protein>
<dbReference type="SUPFAM" id="SSF54593">
    <property type="entry name" value="Glyoxalase/Bleomycin resistance protein/Dihydroxybiphenyl dioxygenase"/>
    <property type="match status" value="1"/>
</dbReference>
<evidence type="ECO:0000259" key="1">
    <source>
        <dbReference type="Pfam" id="PF06983"/>
    </source>
</evidence>
<name>A0A1B4V467_9GAMM</name>
<dbReference type="PANTHER" id="PTHR33990:SF2">
    <property type="entry name" value="PHNB-LIKE DOMAIN-CONTAINING PROTEIN"/>
    <property type="match status" value="1"/>
</dbReference>
<accession>A0A1B4V467</accession>
<sequence length="163" mass="18499">MKRITPCLWFDDRAEEAARLYTSIFRNSKIGRVTRYGKEGREIHGRPEGSVMTVEFELDGQPFTALNGGPAFTFNEAVSFQVHCETQEELDYYWEKLSDGGDERAQQCGWLKDRYGVSWQIVPAMLPAMLTDPHSAKSQNVMKALLGMKKLDVAALEDAYENP</sequence>
<dbReference type="EMBL" id="AP014936">
    <property type="protein sequence ID" value="BAU47332.1"/>
    <property type="molecule type" value="Genomic_DNA"/>
</dbReference>
<reference evidence="2 3" key="1">
    <citation type="submission" date="2015-08" db="EMBL/GenBank/DDBJ databases">
        <title>Complete genome sequence of Sulfurifustis variabilis.</title>
        <authorList>
            <person name="Miura A."/>
            <person name="Kojima H."/>
            <person name="Fukui M."/>
        </authorList>
    </citation>
    <scope>NUCLEOTIDE SEQUENCE [LARGE SCALE GENOMIC DNA]</scope>
    <source>
        <strain evidence="3">skN76</strain>
    </source>
</reference>
<dbReference type="InterPro" id="IPR029068">
    <property type="entry name" value="Glyas_Bleomycin-R_OHBP_Dase"/>
</dbReference>
<keyword evidence="2" id="KW-0830">Ubiquinone</keyword>
<dbReference type="Pfam" id="PF06983">
    <property type="entry name" value="3-dmu-9_3-mt"/>
    <property type="match status" value="1"/>
</dbReference>
<dbReference type="CDD" id="cd06588">
    <property type="entry name" value="PhnB_like"/>
    <property type="match status" value="1"/>
</dbReference>
<dbReference type="InterPro" id="IPR009725">
    <property type="entry name" value="3_dmu_93_MTrfase"/>
</dbReference>
<dbReference type="GO" id="GO:0008168">
    <property type="term" value="F:methyltransferase activity"/>
    <property type="evidence" value="ECO:0007669"/>
    <property type="project" value="UniProtKB-KW"/>
</dbReference>
<evidence type="ECO:0000313" key="2">
    <source>
        <dbReference type="EMBL" id="BAU47332.1"/>
    </source>
</evidence>
<keyword evidence="2" id="KW-0808">Transferase</keyword>